<dbReference type="EMBL" id="JAERRB010000001">
    <property type="protein sequence ID" value="MBL0740297.1"/>
    <property type="molecule type" value="Genomic_DNA"/>
</dbReference>
<accession>A0ABS1KM33</accession>
<reference evidence="2 3" key="1">
    <citation type="submission" date="2021-01" db="EMBL/GenBank/DDBJ databases">
        <title>Chryseolinea sp. Jin1 Genome sequencing and assembly.</title>
        <authorList>
            <person name="Kim I."/>
        </authorList>
    </citation>
    <scope>NUCLEOTIDE SEQUENCE [LARGE SCALE GENOMIC DNA]</scope>
    <source>
        <strain evidence="2 3">Jin1</strain>
    </source>
</reference>
<evidence type="ECO:0000313" key="2">
    <source>
        <dbReference type="EMBL" id="MBL0740297.1"/>
    </source>
</evidence>
<organism evidence="2 3">
    <name type="scientific">Chryseolinea lacunae</name>
    <dbReference type="NCBI Taxonomy" id="2801331"/>
    <lineage>
        <taxon>Bacteria</taxon>
        <taxon>Pseudomonadati</taxon>
        <taxon>Bacteroidota</taxon>
        <taxon>Cytophagia</taxon>
        <taxon>Cytophagales</taxon>
        <taxon>Fulvivirgaceae</taxon>
        <taxon>Chryseolinea</taxon>
    </lineage>
</organism>
<comment type="caution">
    <text evidence="2">The sequence shown here is derived from an EMBL/GenBank/DDBJ whole genome shotgun (WGS) entry which is preliminary data.</text>
</comment>
<dbReference type="InterPro" id="IPR039564">
    <property type="entry name" value="Peptidase_C39-like"/>
</dbReference>
<dbReference type="Pfam" id="PF13529">
    <property type="entry name" value="Peptidase_C39_2"/>
    <property type="match status" value="1"/>
</dbReference>
<name>A0ABS1KM33_9BACT</name>
<evidence type="ECO:0000313" key="3">
    <source>
        <dbReference type="Proteomes" id="UP000613030"/>
    </source>
</evidence>
<gene>
    <name evidence="2" type="ORF">JI741_03670</name>
</gene>
<keyword evidence="3" id="KW-1185">Reference proteome</keyword>
<proteinExistence type="predicted"/>
<protein>
    <submittedName>
        <fullName evidence="2">C39 family peptidase</fullName>
    </submittedName>
</protein>
<dbReference type="Gene3D" id="3.90.70.10">
    <property type="entry name" value="Cysteine proteinases"/>
    <property type="match status" value="1"/>
</dbReference>
<dbReference type="RefSeq" id="WP_202007475.1">
    <property type="nucleotide sequence ID" value="NZ_JAERRB010000001.1"/>
</dbReference>
<evidence type="ECO:0000259" key="1">
    <source>
        <dbReference type="Pfam" id="PF13529"/>
    </source>
</evidence>
<sequence length="247" mass="27876">MKKELVLGFDIQAQPDEVTCGPTCLHALYNYFGDQVPLKEVIKEVKQLKFGGTLAVLLGHHALERGYNAHIYTYNLNVFDPTWFKSSSKKMVQQLQAQMEFKTKRRKLQVASKAYIKFLEAGGELRNTELDEHLIKDYLNRSIPLLAGLSATHLYGTAREIPQFDIYDSIKGEPSGHFVVITGYDEAKNCAYIADPMEPNPLGKGQLYGVSFARLINSIMLGIVTYDANLLVIEPKEKKTHAKTHNR</sequence>
<dbReference type="Proteomes" id="UP000613030">
    <property type="component" value="Unassembled WGS sequence"/>
</dbReference>
<feature type="domain" description="Peptidase C39-like" evidence="1">
    <location>
        <begin position="9"/>
        <end position="197"/>
    </location>
</feature>